<dbReference type="GO" id="GO:0009733">
    <property type="term" value="P:response to auxin"/>
    <property type="evidence" value="ECO:0007669"/>
    <property type="project" value="InterPro"/>
</dbReference>
<comment type="caution">
    <text evidence="5">The sequence shown here is derived from an EMBL/GenBank/DDBJ whole genome shotgun (WGS) entry which is preliminary data.</text>
</comment>
<comment type="similarity">
    <text evidence="1">Belongs to the ARG7 family.</text>
</comment>
<dbReference type="PANTHER" id="PTHR31374">
    <property type="entry name" value="AUXIN-INDUCED PROTEIN-LIKE-RELATED"/>
    <property type="match status" value="1"/>
</dbReference>
<evidence type="ECO:0000313" key="5">
    <source>
        <dbReference type="EMBL" id="KAK4777814.1"/>
    </source>
</evidence>
<protein>
    <submittedName>
        <fullName evidence="5">Uncharacterized protein</fullName>
    </submittedName>
</protein>
<dbReference type="PANTHER" id="PTHR31374:SF118">
    <property type="entry name" value="OS01G0924966 PROTEIN"/>
    <property type="match status" value="1"/>
</dbReference>
<keyword evidence="2" id="KW-0217">Developmental protein</keyword>
<feature type="region of interest" description="Disordered" evidence="4">
    <location>
        <begin position="14"/>
        <end position="52"/>
    </location>
</feature>
<dbReference type="EMBL" id="JAXIOK010000002">
    <property type="protein sequence ID" value="KAK4777814.1"/>
    <property type="molecule type" value="Genomic_DNA"/>
</dbReference>
<evidence type="ECO:0000256" key="2">
    <source>
        <dbReference type="ARBA" id="ARBA00022473"/>
    </source>
</evidence>
<sequence>MMDKLITTTWERCKSLGRDGGGGGQSRLSRKNHSRHGASPDEGSRPHGNRRRVAPEGCFAVFVGPQKQKFFVKTEYANHPLFRVLLEEAEAEYGYSSEGPIELPCDVEVFYTVLTEMDSDDDGVSGNRGKRSL</sequence>
<organism evidence="5 6">
    <name type="scientific">Trapa incisa</name>
    <dbReference type="NCBI Taxonomy" id="236973"/>
    <lineage>
        <taxon>Eukaryota</taxon>
        <taxon>Viridiplantae</taxon>
        <taxon>Streptophyta</taxon>
        <taxon>Embryophyta</taxon>
        <taxon>Tracheophyta</taxon>
        <taxon>Spermatophyta</taxon>
        <taxon>Magnoliopsida</taxon>
        <taxon>eudicotyledons</taxon>
        <taxon>Gunneridae</taxon>
        <taxon>Pentapetalae</taxon>
        <taxon>rosids</taxon>
        <taxon>malvids</taxon>
        <taxon>Myrtales</taxon>
        <taxon>Lythraceae</taxon>
        <taxon>Trapa</taxon>
    </lineage>
</organism>
<evidence type="ECO:0000256" key="1">
    <source>
        <dbReference type="ARBA" id="ARBA00006974"/>
    </source>
</evidence>
<name>A0AAN7QSE0_9MYRT</name>
<evidence type="ECO:0000313" key="6">
    <source>
        <dbReference type="Proteomes" id="UP001345219"/>
    </source>
</evidence>
<accession>A0AAN7QSE0</accession>
<evidence type="ECO:0000256" key="3">
    <source>
        <dbReference type="ARBA" id="ARBA00022604"/>
    </source>
</evidence>
<dbReference type="InterPro" id="IPR003676">
    <property type="entry name" value="SAUR_fam"/>
</dbReference>
<reference evidence="5 6" key="1">
    <citation type="journal article" date="2023" name="Hortic Res">
        <title>Pangenome of water caltrop reveals structural variations and asymmetric subgenome divergence after allopolyploidization.</title>
        <authorList>
            <person name="Zhang X."/>
            <person name="Chen Y."/>
            <person name="Wang L."/>
            <person name="Yuan Y."/>
            <person name="Fang M."/>
            <person name="Shi L."/>
            <person name="Lu R."/>
            <person name="Comes H.P."/>
            <person name="Ma Y."/>
            <person name="Chen Y."/>
            <person name="Huang G."/>
            <person name="Zhou Y."/>
            <person name="Zheng Z."/>
            <person name="Qiu Y."/>
        </authorList>
    </citation>
    <scope>NUCLEOTIDE SEQUENCE [LARGE SCALE GENOMIC DNA]</scope>
    <source>
        <tissue evidence="5">Roots</tissue>
    </source>
</reference>
<dbReference type="AlphaFoldDB" id="A0AAN7QSE0"/>
<gene>
    <name evidence="5" type="ORF">SAY87_018001</name>
</gene>
<dbReference type="Proteomes" id="UP001345219">
    <property type="component" value="Chromosome 14"/>
</dbReference>
<keyword evidence="3" id="KW-0341">Growth regulation</keyword>
<proteinExistence type="inferred from homology"/>
<dbReference type="Pfam" id="PF02519">
    <property type="entry name" value="Auxin_inducible"/>
    <property type="match status" value="1"/>
</dbReference>
<evidence type="ECO:0000256" key="4">
    <source>
        <dbReference type="SAM" id="MobiDB-lite"/>
    </source>
</evidence>
<keyword evidence="6" id="KW-1185">Reference proteome</keyword>